<gene>
    <name evidence="1" type="ORF">HDK90DRAFT_468057</name>
</gene>
<organism evidence="1 2">
    <name type="scientific">Phyllosticta capitalensis</name>
    <dbReference type="NCBI Taxonomy" id="121624"/>
    <lineage>
        <taxon>Eukaryota</taxon>
        <taxon>Fungi</taxon>
        <taxon>Dikarya</taxon>
        <taxon>Ascomycota</taxon>
        <taxon>Pezizomycotina</taxon>
        <taxon>Dothideomycetes</taxon>
        <taxon>Dothideomycetes incertae sedis</taxon>
        <taxon>Botryosphaeriales</taxon>
        <taxon>Phyllostictaceae</taxon>
        <taxon>Phyllosticta</taxon>
    </lineage>
</organism>
<dbReference type="SUPFAM" id="SSF57903">
    <property type="entry name" value="FYVE/PHD zinc finger"/>
    <property type="match status" value="1"/>
</dbReference>
<comment type="caution">
    <text evidence="1">The sequence shown here is derived from an EMBL/GenBank/DDBJ whole genome shotgun (WGS) entry which is preliminary data.</text>
</comment>
<dbReference type="Proteomes" id="UP001492380">
    <property type="component" value="Unassembled WGS sequence"/>
</dbReference>
<accession>A0ABR1YIG3</accession>
<keyword evidence="2" id="KW-1185">Reference proteome</keyword>
<protein>
    <recommendedName>
        <fullName evidence="3">Zinc finger PHD-type domain-containing protein</fullName>
    </recommendedName>
</protein>
<reference evidence="1 2" key="1">
    <citation type="submission" date="2024-04" db="EMBL/GenBank/DDBJ databases">
        <title>Phyllosticta paracitricarpa is synonymous to the EU quarantine fungus P. citricarpa based on phylogenomic analyses.</title>
        <authorList>
            <consortium name="Lawrence Berkeley National Laboratory"/>
            <person name="Van Ingen-Buijs V.A."/>
            <person name="Van Westerhoven A.C."/>
            <person name="Haridas S."/>
            <person name="Skiadas P."/>
            <person name="Martin F."/>
            <person name="Groenewald J.Z."/>
            <person name="Crous P.W."/>
            <person name="Seidl M.F."/>
        </authorList>
    </citation>
    <scope>NUCLEOTIDE SEQUENCE [LARGE SCALE GENOMIC DNA]</scope>
    <source>
        <strain evidence="1 2">CBS 123374</strain>
    </source>
</reference>
<dbReference type="EMBL" id="JBBWRZ010000008">
    <property type="protein sequence ID" value="KAK8230695.1"/>
    <property type="molecule type" value="Genomic_DNA"/>
</dbReference>
<name>A0ABR1YIG3_9PEZI</name>
<evidence type="ECO:0008006" key="3">
    <source>
        <dbReference type="Google" id="ProtNLM"/>
    </source>
</evidence>
<evidence type="ECO:0000313" key="1">
    <source>
        <dbReference type="EMBL" id="KAK8230695.1"/>
    </source>
</evidence>
<proteinExistence type="predicted"/>
<dbReference type="InterPro" id="IPR011011">
    <property type="entry name" value="Znf_FYVE_PHD"/>
</dbReference>
<evidence type="ECO:0000313" key="2">
    <source>
        <dbReference type="Proteomes" id="UP001492380"/>
    </source>
</evidence>
<sequence>MAPPSFYYRDAVGEDESGKCYICQVEVDAGDRIECHTCTFLAHVECLAQARLYEPQVSVHKCGCGLMVAKARLPIQRGDEFEEPDFEAMIGANAESYNDRGRFRYEGDGPRRIMLEMHPENARELIEDLELKRQLGGTFDEAWNGLYIDTSPTTKQGHRGVIGMTPREAHLRKIKILYFWQRKDGLLTDTVIAACKMAYSQEIEDASTTSLLA</sequence>